<name>A0AAE3ITF8_9BACI</name>
<feature type="domain" description="HTH tetR-type" evidence="4">
    <location>
        <begin position="12"/>
        <end position="72"/>
    </location>
</feature>
<dbReference type="SUPFAM" id="SSF46689">
    <property type="entry name" value="Homeodomain-like"/>
    <property type="match status" value="1"/>
</dbReference>
<organism evidence="5 6">
    <name type="scientific">Perspicuibacillus lycopersici</name>
    <dbReference type="NCBI Taxonomy" id="1325689"/>
    <lineage>
        <taxon>Bacteria</taxon>
        <taxon>Bacillati</taxon>
        <taxon>Bacillota</taxon>
        <taxon>Bacilli</taxon>
        <taxon>Bacillales</taxon>
        <taxon>Bacillaceae</taxon>
        <taxon>Perspicuibacillus</taxon>
    </lineage>
</organism>
<proteinExistence type="predicted"/>
<evidence type="ECO:0000256" key="1">
    <source>
        <dbReference type="ARBA" id="ARBA00022491"/>
    </source>
</evidence>
<evidence type="ECO:0000313" key="6">
    <source>
        <dbReference type="Proteomes" id="UP001209318"/>
    </source>
</evidence>
<dbReference type="InterPro" id="IPR050624">
    <property type="entry name" value="HTH-type_Tx_Regulator"/>
</dbReference>
<feature type="DNA-binding region" description="H-T-H motif" evidence="3">
    <location>
        <begin position="35"/>
        <end position="54"/>
    </location>
</feature>
<dbReference type="EMBL" id="JAOUSF010000002">
    <property type="protein sequence ID" value="MCU9613146.1"/>
    <property type="molecule type" value="Genomic_DNA"/>
</dbReference>
<dbReference type="PANTHER" id="PTHR43479:SF23">
    <property type="entry name" value="HTH TETR-TYPE DOMAIN-CONTAINING PROTEIN"/>
    <property type="match status" value="1"/>
</dbReference>
<comment type="caution">
    <text evidence="5">The sequence shown here is derived from an EMBL/GenBank/DDBJ whole genome shotgun (WGS) entry which is preliminary data.</text>
</comment>
<accession>A0AAE3ITF8</accession>
<keyword evidence="6" id="KW-1185">Reference proteome</keyword>
<evidence type="ECO:0000256" key="2">
    <source>
        <dbReference type="ARBA" id="ARBA00023125"/>
    </source>
</evidence>
<dbReference type="InterPro" id="IPR009057">
    <property type="entry name" value="Homeodomain-like_sf"/>
</dbReference>
<evidence type="ECO:0000256" key="3">
    <source>
        <dbReference type="PROSITE-ProRule" id="PRU00335"/>
    </source>
</evidence>
<reference evidence="5" key="1">
    <citation type="submission" date="2022-10" db="EMBL/GenBank/DDBJ databases">
        <title>Description of Fervidibacillus gen. nov. in the family Fervidibacillaceae fam. nov. with two species, Fervidibacillus albus sp. nov., and Fervidibacillus halotolerans sp. nov., isolated from tidal flat sediments.</title>
        <authorList>
            <person name="Kwon K.K."/>
            <person name="Yang S.-H."/>
        </authorList>
    </citation>
    <scope>NUCLEOTIDE SEQUENCE</scope>
    <source>
        <strain evidence="5">JCM 19140</strain>
    </source>
</reference>
<sequence>MDKKTHTDLRVLRTRKLLRDAFVDLLQEMDVEKISVNRLTERATINRVTFYLHYKDIPDMIEKLTEEMIADITEVLEKSATRQNPVESGDWPVGFVNLLEYIAENAKFYKTVLGSNGIGIFRERLTFLIRDRIVSGVEEKRGETAPLKVKKDILLWYDSSAFIGTIVSWLQNDMPYTPEFLAKQFYLIHTRDF</sequence>
<dbReference type="Pfam" id="PF14278">
    <property type="entry name" value="TetR_C_8"/>
    <property type="match status" value="1"/>
</dbReference>
<dbReference type="Proteomes" id="UP001209318">
    <property type="component" value="Unassembled WGS sequence"/>
</dbReference>
<gene>
    <name evidence="5" type="ORF">OEV98_06220</name>
</gene>
<evidence type="ECO:0000313" key="5">
    <source>
        <dbReference type="EMBL" id="MCU9613146.1"/>
    </source>
</evidence>
<keyword evidence="1" id="KW-0678">Repressor</keyword>
<dbReference type="PANTHER" id="PTHR43479">
    <property type="entry name" value="ACREF/ENVCD OPERON REPRESSOR-RELATED"/>
    <property type="match status" value="1"/>
</dbReference>
<dbReference type="InterPro" id="IPR039532">
    <property type="entry name" value="TetR_C_Firmicutes"/>
</dbReference>
<protein>
    <submittedName>
        <fullName evidence="5">TetR family transcriptional regulator C-terminal domain-containing protein</fullName>
    </submittedName>
</protein>
<dbReference type="RefSeq" id="WP_263072358.1">
    <property type="nucleotide sequence ID" value="NZ_JAOUSF010000002.1"/>
</dbReference>
<evidence type="ECO:0000259" key="4">
    <source>
        <dbReference type="PROSITE" id="PS50977"/>
    </source>
</evidence>
<dbReference type="Gene3D" id="1.10.357.10">
    <property type="entry name" value="Tetracycline Repressor, domain 2"/>
    <property type="match status" value="1"/>
</dbReference>
<dbReference type="AlphaFoldDB" id="A0AAE3ITF8"/>
<dbReference type="InterPro" id="IPR001647">
    <property type="entry name" value="HTH_TetR"/>
</dbReference>
<dbReference type="PROSITE" id="PS50977">
    <property type="entry name" value="HTH_TETR_2"/>
    <property type="match status" value="1"/>
</dbReference>
<dbReference type="GO" id="GO:0003677">
    <property type="term" value="F:DNA binding"/>
    <property type="evidence" value="ECO:0007669"/>
    <property type="project" value="UniProtKB-UniRule"/>
</dbReference>
<keyword evidence="2 3" id="KW-0238">DNA-binding</keyword>